<evidence type="ECO:0000313" key="2">
    <source>
        <dbReference type="Proteomes" id="UP000236370"/>
    </source>
</evidence>
<dbReference type="EMBL" id="NBAG03000471">
    <property type="protein sequence ID" value="PNI20807.1"/>
    <property type="molecule type" value="Genomic_DNA"/>
</dbReference>
<gene>
    <name evidence="1" type="ORF">CK820_G0048429</name>
</gene>
<organism evidence="1 2">
    <name type="scientific">Pan troglodytes</name>
    <name type="common">Chimpanzee</name>
    <dbReference type="NCBI Taxonomy" id="9598"/>
    <lineage>
        <taxon>Eukaryota</taxon>
        <taxon>Metazoa</taxon>
        <taxon>Chordata</taxon>
        <taxon>Craniata</taxon>
        <taxon>Vertebrata</taxon>
        <taxon>Euteleostomi</taxon>
        <taxon>Mammalia</taxon>
        <taxon>Eutheria</taxon>
        <taxon>Euarchontoglires</taxon>
        <taxon>Primates</taxon>
        <taxon>Haplorrhini</taxon>
        <taxon>Catarrhini</taxon>
        <taxon>Hominidae</taxon>
        <taxon>Pan</taxon>
    </lineage>
</organism>
<comment type="caution">
    <text evidence="1">The sequence shown here is derived from an EMBL/GenBank/DDBJ whole genome shotgun (WGS) entry which is preliminary data.</text>
</comment>
<protein>
    <submittedName>
        <fullName evidence="1">ERICH1 isoform 10</fullName>
    </submittedName>
</protein>
<proteinExistence type="predicted"/>
<feature type="non-terminal residue" evidence="1">
    <location>
        <position position="1"/>
    </location>
</feature>
<dbReference type="PANTHER" id="PTHR22444">
    <property type="entry name" value="GLUTAMATE-RICH PROTEIN 1"/>
    <property type="match status" value="1"/>
</dbReference>
<dbReference type="PANTHER" id="PTHR22444:SF1">
    <property type="entry name" value="GLUTAMATE-RICH PROTEIN 1"/>
    <property type="match status" value="1"/>
</dbReference>
<dbReference type="AlphaFoldDB" id="A0A2J8JDF2"/>
<name>A0A2J8JDF2_PANTR</name>
<accession>A0A2J8JDF2</accession>
<dbReference type="Proteomes" id="UP000236370">
    <property type="component" value="Unassembled WGS sequence"/>
</dbReference>
<reference evidence="1 2" key="1">
    <citation type="submission" date="2017-12" db="EMBL/GenBank/DDBJ databases">
        <title>High-resolution comparative analysis of great ape genomes.</title>
        <authorList>
            <person name="Pollen A."/>
            <person name="Hastie A."/>
            <person name="Hormozdiari F."/>
            <person name="Dougherty M."/>
            <person name="Liu R."/>
            <person name="Chaisson M."/>
            <person name="Hoppe E."/>
            <person name="Hill C."/>
            <person name="Pang A."/>
            <person name="Hillier L."/>
            <person name="Baker C."/>
            <person name="Armstrong J."/>
            <person name="Shendure J."/>
            <person name="Paten B."/>
            <person name="Wilson R."/>
            <person name="Chao H."/>
            <person name="Schneider V."/>
            <person name="Ventura M."/>
            <person name="Kronenberg Z."/>
            <person name="Murali S."/>
            <person name="Gordon D."/>
            <person name="Cantsilieris S."/>
            <person name="Munson K."/>
            <person name="Nelson B."/>
            <person name="Raja A."/>
            <person name="Underwood J."/>
            <person name="Diekhans M."/>
            <person name="Fiddes I."/>
            <person name="Haussler D."/>
            <person name="Eichler E."/>
        </authorList>
    </citation>
    <scope>NUCLEOTIDE SEQUENCE [LARGE SCALE GENOMIC DNA]</scope>
    <source>
        <strain evidence="1">Yerkes chimp pedigree #C0471</strain>
    </source>
</reference>
<sequence>FLKSTQEMYFYDGVSRDAASAALADAASAALADAAEELLDRLASHSMPPSDVSILYHMKTLLLLQDTERLKHALEMFPEHCTMPPGGKSEAQRAWANGTGHTAHQRLHVSSDLGLLLSVFPISMTLTDAGVQ</sequence>
<dbReference type="InterPro" id="IPR026719">
    <property type="entry name" value="ERICH1"/>
</dbReference>
<evidence type="ECO:0000313" key="1">
    <source>
        <dbReference type="EMBL" id="PNI20807.1"/>
    </source>
</evidence>
<feature type="non-terminal residue" evidence="1">
    <location>
        <position position="132"/>
    </location>
</feature>